<feature type="non-terminal residue" evidence="5">
    <location>
        <position position="230"/>
    </location>
</feature>
<gene>
    <name evidence="5" type="ORF">CAPTEDRAFT_54831</name>
</gene>
<evidence type="ECO:0000313" key="6">
    <source>
        <dbReference type="EnsemblMetazoa" id="CapteP54831"/>
    </source>
</evidence>
<dbReference type="InterPro" id="IPR051052">
    <property type="entry name" value="Diverse_substrate_MTase"/>
</dbReference>
<dbReference type="GO" id="GO:0008757">
    <property type="term" value="F:S-adenosylmethionine-dependent methyltransferase activity"/>
    <property type="evidence" value="ECO:0007669"/>
    <property type="project" value="InterPro"/>
</dbReference>
<dbReference type="SUPFAM" id="SSF53335">
    <property type="entry name" value="S-adenosyl-L-methionine-dependent methyltransferases"/>
    <property type="match status" value="1"/>
</dbReference>
<dbReference type="EMBL" id="KB298084">
    <property type="protein sequence ID" value="ELU09650.1"/>
    <property type="molecule type" value="Genomic_DNA"/>
</dbReference>
<reference evidence="6" key="3">
    <citation type="submission" date="2015-06" db="UniProtKB">
        <authorList>
            <consortium name="EnsemblMetazoa"/>
        </authorList>
    </citation>
    <scope>IDENTIFICATION</scope>
</reference>
<reference evidence="7" key="1">
    <citation type="submission" date="2012-12" db="EMBL/GenBank/DDBJ databases">
        <authorList>
            <person name="Hellsten U."/>
            <person name="Grimwood J."/>
            <person name="Chapman J.A."/>
            <person name="Shapiro H."/>
            <person name="Aerts A."/>
            <person name="Otillar R.P."/>
            <person name="Terry A.Y."/>
            <person name="Boore J.L."/>
            <person name="Simakov O."/>
            <person name="Marletaz F."/>
            <person name="Cho S.-J."/>
            <person name="Edsinger-Gonzales E."/>
            <person name="Havlak P."/>
            <person name="Kuo D.-H."/>
            <person name="Larsson T."/>
            <person name="Lv J."/>
            <person name="Arendt D."/>
            <person name="Savage R."/>
            <person name="Osoegawa K."/>
            <person name="de Jong P."/>
            <person name="Lindberg D.R."/>
            <person name="Seaver E.C."/>
            <person name="Weisblat D.A."/>
            <person name="Putnam N.H."/>
            <person name="Grigoriev I.V."/>
            <person name="Rokhsar D.S."/>
        </authorList>
    </citation>
    <scope>NUCLEOTIDE SEQUENCE</scope>
    <source>
        <strain evidence="7">I ESC-2004</strain>
    </source>
</reference>
<evidence type="ECO:0000313" key="5">
    <source>
        <dbReference type="EMBL" id="ELU09650.1"/>
    </source>
</evidence>
<evidence type="ECO:0000313" key="7">
    <source>
        <dbReference type="Proteomes" id="UP000014760"/>
    </source>
</evidence>
<keyword evidence="3" id="KW-0808">Transferase</keyword>
<feature type="domain" description="Methyltransferase type 11" evidence="4">
    <location>
        <begin position="52"/>
        <end position="147"/>
    </location>
</feature>
<dbReference type="PANTHER" id="PTHR44942">
    <property type="entry name" value="METHYLTRANSF_11 DOMAIN-CONTAINING PROTEIN"/>
    <property type="match status" value="1"/>
</dbReference>
<keyword evidence="7" id="KW-1185">Reference proteome</keyword>
<dbReference type="GO" id="GO:0032259">
    <property type="term" value="P:methylation"/>
    <property type="evidence" value="ECO:0007669"/>
    <property type="project" value="UniProtKB-KW"/>
</dbReference>
<evidence type="ECO:0000256" key="2">
    <source>
        <dbReference type="ARBA" id="ARBA00022603"/>
    </source>
</evidence>
<dbReference type="Proteomes" id="UP000014760">
    <property type="component" value="Unassembled WGS sequence"/>
</dbReference>
<keyword evidence="2" id="KW-0489">Methyltransferase</keyword>
<feature type="non-terminal residue" evidence="5">
    <location>
        <position position="1"/>
    </location>
</feature>
<sequence length="230" mass="26153">TAPVPSSAMSHLFTGSTHSHLYRLFRPNYPPELFLKIIDYCRDSKTQFQTCVDLGCGSGQSTFPLAPHFDQVFGVDVSESQIKEATKNTELTPARNVSFRVGSADDLTFLEPHSVDLITVAQTIHWLDTRIFYAQCKQVLKPRGVLAVYGYGNVYLDNPVANSVISKFYRETLWDRGYWDDRRRHIDNSLADFSPLPFRGFTRSVDDSLSMEKDMTLKDLVGYISTWSAY</sequence>
<dbReference type="EnsemblMetazoa" id="CapteT54831">
    <property type="protein sequence ID" value="CapteP54831"/>
    <property type="gene ID" value="CapteG54831"/>
</dbReference>
<dbReference type="Gene3D" id="3.40.50.150">
    <property type="entry name" value="Vaccinia Virus protein VP39"/>
    <property type="match status" value="1"/>
</dbReference>
<dbReference type="InterPro" id="IPR029063">
    <property type="entry name" value="SAM-dependent_MTases_sf"/>
</dbReference>
<proteinExistence type="inferred from homology"/>
<dbReference type="Pfam" id="PF08241">
    <property type="entry name" value="Methyltransf_11"/>
    <property type="match status" value="1"/>
</dbReference>
<name>R7UU04_CAPTE</name>
<reference evidence="5 7" key="2">
    <citation type="journal article" date="2013" name="Nature">
        <title>Insights into bilaterian evolution from three spiralian genomes.</title>
        <authorList>
            <person name="Simakov O."/>
            <person name="Marletaz F."/>
            <person name="Cho S.J."/>
            <person name="Edsinger-Gonzales E."/>
            <person name="Havlak P."/>
            <person name="Hellsten U."/>
            <person name="Kuo D.H."/>
            <person name="Larsson T."/>
            <person name="Lv J."/>
            <person name="Arendt D."/>
            <person name="Savage R."/>
            <person name="Osoegawa K."/>
            <person name="de Jong P."/>
            <person name="Grimwood J."/>
            <person name="Chapman J.A."/>
            <person name="Shapiro H."/>
            <person name="Aerts A."/>
            <person name="Otillar R.P."/>
            <person name="Terry A.Y."/>
            <person name="Boore J.L."/>
            <person name="Grigoriev I.V."/>
            <person name="Lindberg D.R."/>
            <person name="Seaver E.C."/>
            <person name="Weisblat D.A."/>
            <person name="Putnam N.H."/>
            <person name="Rokhsar D.S."/>
        </authorList>
    </citation>
    <scope>NUCLEOTIDE SEQUENCE</scope>
    <source>
        <strain evidence="5 7">I ESC-2004</strain>
    </source>
</reference>
<dbReference type="HOGENOM" id="CLU_049344_5_1_1"/>
<dbReference type="PANTHER" id="PTHR44942:SF4">
    <property type="entry name" value="METHYLTRANSFERASE TYPE 11 DOMAIN-CONTAINING PROTEIN"/>
    <property type="match status" value="1"/>
</dbReference>
<dbReference type="OMA" id="KEWQECV"/>
<protein>
    <recommendedName>
        <fullName evidence="4">Methyltransferase type 11 domain-containing protein</fullName>
    </recommendedName>
</protein>
<dbReference type="InterPro" id="IPR013216">
    <property type="entry name" value="Methyltransf_11"/>
</dbReference>
<dbReference type="CDD" id="cd02440">
    <property type="entry name" value="AdoMet_MTases"/>
    <property type="match status" value="1"/>
</dbReference>
<dbReference type="STRING" id="283909.R7UU04"/>
<evidence type="ECO:0000256" key="3">
    <source>
        <dbReference type="ARBA" id="ARBA00022679"/>
    </source>
</evidence>
<comment type="similarity">
    <text evidence="1">Belongs to the methyltransferase superfamily.</text>
</comment>
<evidence type="ECO:0000259" key="4">
    <source>
        <dbReference type="Pfam" id="PF08241"/>
    </source>
</evidence>
<dbReference type="OrthoDB" id="506498at2759"/>
<dbReference type="AlphaFoldDB" id="R7UU04"/>
<accession>R7UU04</accession>
<organism evidence="5">
    <name type="scientific">Capitella teleta</name>
    <name type="common">Polychaete worm</name>
    <dbReference type="NCBI Taxonomy" id="283909"/>
    <lineage>
        <taxon>Eukaryota</taxon>
        <taxon>Metazoa</taxon>
        <taxon>Spiralia</taxon>
        <taxon>Lophotrochozoa</taxon>
        <taxon>Annelida</taxon>
        <taxon>Polychaeta</taxon>
        <taxon>Sedentaria</taxon>
        <taxon>Scolecida</taxon>
        <taxon>Capitellidae</taxon>
        <taxon>Capitella</taxon>
    </lineage>
</organism>
<dbReference type="EMBL" id="AMQN01006323">
    <property type="status" value="NOT_ANNOTATED_CDS"/>
    <property type="molecule type" value="Genomic_DNA"/>
</dbReference>
<evidence type="ECO:0000256" key="1">
    <source>
        <dbReference type="ARBA" id="ARBA00008361"/>
    </source>
</evidence>